<dbReference type="Proteomes" id="UP000799441">
    <property type="component" value="Unassembled WGS sequence"/>
</dbReference>
<keyword evidence="2" id="KW-1185">Reference proteome</keyword>
<protein>
    <submittedName>
        <fullName evidence="1">Uncharacterized protein</fullName>
    </submittedName>
</protein>
<comment type="caution">
    <text evidence="1">The sequence shown here is derived from an EMBL/GenBank/DDBJ whole genome shotgun (WGS) entry which is preliminary data.</text>
</comment>
<sequence>MGIEMWLKIVSFFHLEKGMPNLSSHCFIHLSYVGLSGSDISVADSRALFRLRQKRREIISTAQASDGPSFLVTSRGAHLRERYVRGPQLRLTVPSLFGKATNLSTMCQCVIEVAVLVPHLVATCNALHCKSDRLEL</sequence>
<evidence type="ECO:0000313" key="2">
    <source>
        <dbReference type="Proteomes" id="UP000799441"/>
    </source>
</evidence>
<organism evidence="1 2">
    <name type="scientific">Polychaeton citri CBS 116435</name>
    <dbReference type="NCBI Taxonomy" id="1314669"/>
    <lineage>
        <taxon>Eukaryota</taxon>
        <taxon>Fungi</taxon>
        <taxon>Dikarya</taxon>
        <taxon>Ascomycota</taxon>
        <taxon>Pezizomycotina</taxon>
        <taxon>Dothideomycetes</taxon>
        <taxon>Dothideomycetidae</taxon>
        <taxon>Capnodiales</taxon>
        <taxon>Capnodiaceae</taxon>
        <taxon>Polychaeton</taxon>
    </lineage>
</organism>
<name>A0A9P4Q126_9PEZI</name>
<dbReference type="EMBL" id="MU003892">
    <property type="protein sequence ID" value="KAF2716134.1"/>
    <property type="molecule type" value="Genomic_DNA"/>
</dbReference>
<gene>
    <name evidence="1" type="ORF">K431DRAFT_325792</name>
</gene>
<dbReference type="AlphaFoldDB" id="A0A9P4Q126"/>
<reference evidence="1" key="1">
    <citation type="journal article" date="2020" name="Stud. Mycol.">
        <title>101 Dothideomycetes genomes: a test case for predicting lifestyles and emergence of pathogens.</title>
        <authorList>
            <person name="Haridas S."/>
            <person name="Albert R."/>
            <person name="Binder M."/>
            <person name="Bloem J."/>
            <person name="Labutti K."/>
            <person name="Salamov A."/>
            <person name="Andreopoulos B."/>
            <person name="Baker S."/>
            <person name="Barry K."/>
            <person name="Bills G."/>
            <person name="Bluhm B."/>
            <person name="Cannon C."/>
            <person name="Castanera R."/>
            <person name="Culley D."/>
            <person name="Daum C."/>
            <person name="Ezra D."/>
            <person name="Gonzalez J."/>
            <person name="Henrissat B."/>
            <person name="Kuo A."/>
            <person name="Liang C."/>
            <person name="Lipzen A."/>
            <person name="Lutzoni F."/>
            <person name="Magnuson J."/>
            <person name="Mondo S."/>
            <person name="Nolan M."/>
            <person name="Ohm R."/>
            <person name="Pangilinan J."/>
            <person name="Park H.-J."/>
            <person name="Ramirez L."/>
            <person name="Alfaro M."/>
            <person name="Sun H."/>
            <person name="Tritt A."/>
            <person name="Yoshinaga Y."/>
            <person name="Zwiers L.-H."/>
            <person name="Turgeon B."/>
            <person name="Goodwin S."/>
            <person name="Spatafora J."/>
            <person name="Crous P."/>
            <person name="Grigoriev I."/>
        </authorList>
    </citation>
    <scope>NUCLEOTIDE SEQUENCE</scope>
    <source>
        <strain evidence="1">CBS 116435</strain>
    </source>
</reference>
<accession>A0A9P4Q126</accession>
<proteinExistence type="predicted"/>
<evidence type="ECO:0000313" key="1">
    <source>
        <dbReference type="EMBL" id="KAF2716134.1"/>
    </source>
</evidence>